<dbReference type="Pfam" id="PF11638">
    <property type="entry name" value="DnaA_N"/>
    <property type="match status" value="1"/>
</dbReference>
<keyword evidence="4 8" id="KW-0547">Nucleotide-binding</keyword>
<comment type="domain">
    <text evidence="8">Domain I is involved in oligomerization and binding regulators, domain II is flexibile and of varying length in different bacteria, domain III forms the AAA+ region, while domain IV binds dsDNA.</text>
</comment>
<dbReference type="AlphaFoldDB" id="A0A7C1T1B5"/>
<dbReference type="GO" id="GO:0005737">
    <property type="term" value="C:cytoplasm"/>
    <property type="evidence" value="ECO:0007669"/>
    <property type="project" value="UniProtKB-SubCell"/>
</dbReference>
<dbReference type="PROSITE" id="PS01008">
    <property type="entry name" value="DNAA"/>
    <property type="match status" value="1"/>
</dbReference>
<dbReference type="PANTHER" id="PTHR30050">
    <property type="entry name" value="CHROMOSOMAL REPLICATION INITIATOR PROTEIN DNAA"/>
    <property type="match status" value="1"/>
</dbReference>
<dbReference type="SMART" id="SM00382">
    <property type="entry name" value="AAA"/>
    <property type="match status" value="1"/>
</dbReference>
<dbReference type="CDD" id="cd06571">
    <property type="entry name" value="Bac_DnaA_C"/>
    <property type="match status" value="1"/>
</dbReference>
<dbReference type="SUPFAM" id="SSF52540">
    <property type="entry name" value="P-loop containing nucleoside triphosphate hydrolases"/>
    <property type="match status" value="1"/>
</dbReference>
<dbReference type="Pfam" id="PF08299">
    <property type="entry name" value="Bac_DnaA_C"/>
    <property type="match status" value="1"/>
</dbReference>
<reference evidence="14" key="1">
    <citation type="journal article" date="2020" name="mSystems">
        <title>Genome- and Community-Level Interaction Insights into Carbon Utilization and Element Cycling Functions of Hydrothermarchaeota in Hydrothermal Sediment.</title>
        <authorList>
            <person name="Zhou Z."/>
            <person name="Liu Y."/>
            <person name="Xu W."/>
            <person name="Pan J."/>
            <person name="Luo Z.H."/>
            <person name="Li M."/>
        </authorList>
    </citation>
    <scope>NUCLEOTIDE SEQUENCE [LARGE SCALE GENOMIC DNA]</scope>
    <source>
        <strain evidence="15">SpSt-236</strain>
        <strain evidence="14">SpSt-265</strain>
        <strain evidence="16">SpSt-465</strain>
    </source>
</reference>
<dbReference type="NCBIfam" id="TIGR00362">
    <property type="entry name" value="DnaA"/>
    <property type="match status" value="1"/>
</dbReference>
<feature type="region of interest" description="Domain IV, binds dsDNA" evidence="8">
    <location>
        <begin position="329"/>
        <end position="447"/>
    </location>
</feature>
<dbReference type="SUPFAM" id="SSF48295">
    <property type="entry name" value="TrpR-like"/>
    <property type="match status" value="1"/>
</dbReference>
<dbReference type="EMBL" id="DSKA01000182">
    <property type="protein sequence ID" value="HEE18396.1"/>
    <property type="molecule type" value="Genomic_DNA"/>
</dbReference>
<dbReference type="InterPro" id="IPR038454">
    <property type="entry name" value="DnaA_N_sf"/>
</dbReference>
<evidence type="ECO:0000256" key="5">
    <source>
        <dbReference type="ARBA" id="ARBA00022840"/>
    </source>
</evidence>
<evidence type="ECO:0000256" key="11">
    <source>
        <dbReference type="RuleBase" id="RU004227"/>
    </source>
</evidence>
<keyword evidence="7 8" id="KW-0238">DNA-binding</keyword>
<dbReference type="GO" id="GO:0003688">
    <property type="term" value="F:DNA replication origin binding"/>
    <property type="evidence" value="ECO:0007669"/>
    <property type="project" value="UniProtKB-UniRule"/>
</dbReference>
<dbReference type="EMBL" id="DSLG01000004">
    <property type="protein sequence ID" value="HEA87251.1"/>
    <property type="molecule type" value="Genomic_DNA"/>
</dbReference>
<feature type="binding site" evidence="8">
    <location>
        <position position="160"/>
    </location>
    <ligand>
        <name>ATP</name>
        <dbReference type="ChEBI" id="CHEBI:30616"/>
    </ligand>
</feature>
<proteinExistence type="inferred from homology"/>
<dbReference type="PRINTS" id="PR00051">
    <property type="entry name" value="DNAA"/>
</dbReference>
<feature type="domain" description="AAA+ ATPase" evidence="12">
    <location>
        <begin position="145"/>
        <end position="279"/>
    </location>
</feature>
<evidence type="ECO:0000256" key="4">
    <source>
        <dbReference type="ARBA" id="ARBA00022741"/>
    </source>
</evidence>
<dbReference type="GO" id="GO:0005886">
    <property type="term" value="C:plasma membrane"/>
    <property type="evidence" value="ECO:0007669"/>
    <property type="project" value="TreeGrafter"/>
</dbReference>
<evidence type="ECO:0000313" key="15">
    <source>
        <dbReference type="EMBL" id="HEE18396.1"/>
    </source>
</evidence>
<dbReference type="GO" id="GO:0005524">
    <property type="term" value="F:ATP binding"/>
    <property type="evidence" value="ECO:0007669"/>
    <property type="project" value="UniProtKB-UniRule"/>
</dbReference>
<dbReference type="HAMAP" id="MF_00377">
    <property type="entry name" value="DnaA_bact"/>
    <property type="match status" value="1"/>
</dbReference>
<dbReference type="InterPro" id="IPR027417">
    <property type="entry name" value="P-loop_NTPase"/>
</dbReference>
<evidence type="ECO:0000256" key="8">
    <source>
        <dbReference type="HAMAP-Rule" id="MF_00377"/>
    </source>
</evidence>
<dbReference type="InterPro" id="IPR013159">
    <property type="entry name" value="DnaA_C"/>
</dbReference>
<sequence length="447" mass="49680">MVFLSMGAGVETIWGSVLDLLKSRVAPEAFDAWLKPTTLVECTDGVVRVGVPNSFFCDWLQHHYLSDLLLALKEITGRSLRVEFVVTGQTVSEPPAKVPEQLASPIQTPPNRLRARYTFDTFIVGEGNRLACAAAKNVAQNLGRAYNPLFIYGGVGLGKTHLLQAIGNAALTIYPGLRFCYTPAEALFLELIQAIGKNTRVEFKNKYRGLDLLLLDDIHYLVGKESLQEEIFYTFNALQDAGSQVVFTSDRPPKDIPTLQERLISRLGSGLVVDIQPPDLETRVAILLQKAKLENFDLPEEIAVYIAARVRSNIRTLEATLVRLIALHSLTGRTLDTKLADEALKDLVLPEQPLDAQRIMNAVAEHFHVPVADIKSPIRTKRVALARQTAMYLLRHLLNLSLKDIGFLIGGKDHTTVMHALDKITELKNRDPAFASTLDKLCRELSR</sequence>
<dbReference type="SMART" id="SM00760">
    <property type="entry name" value="Bac_DnaA_C"/>
    <property type="match status" value="1"/>
</dbReference>
<dbReference type="InterPro" id="IPR024633">
    <property type="entry name" value="DnaA_N_dom"/>
</dbReference>
<dbReference type="Gene3D" id="1.10.1750.10">
    <property type="match status" value="1"/>
</dbReference>
<evidence type="ECO:0000256" key="7">
    <source>
        <dbReference type="ARBA" id="ARBA00023125"/>
    </source>
</evidence>
<keyword evidence="3 8" id="KW-0235">DNA replication</keyword>
<dbReference type="GO" id="GO:0008289">
    <property type="term" value="F:lipid binding"/>
    <property type="evidence" value="ECO:0007669"/>
    <property type="project" value="UniProtKB-KW"/>
</dbReference>
<feature type="binding site" evidence="8">
    <location>
        <position position="158"/>
    </location>
    <ligand>
        <name>ATP</name>
        <dbReference type="ChEBI" id="CHEBI:30616"/>
    </ligand>
</feature>
<evidence type="ECO:0000313" key="14">
    <source>
        <dbReference type="EMBL" id="HEA87251.1"/>
    </source>
</evidence>
<evidence type="ECO:0000256" key="9">
    <source>
        <dbReference type="NCBIfam" id="TIGR00362"/>
    </source>
</evidence>
<feature type="binding site" evidence="8">
    <location>
        <position position="156"/>
    </location>
    <ligand>
        <name>ATP</name>
        <dbReference type="ChEBI" id="CHEBI:30616"/>
    </ligand>
</feature>
<organism evidence="14">
    <name type="scientific">candidate division WOR-3 bacterium</name>
    <dbReference type="NCBI Taxonomy" id="2052148"/>
    <lineage>
        <taxon>Bacteria</taxon>
        <taxon>Bacteria division WOR-3</taxon>
    </lineage>
</organism>
<keyword evidence="6 8" id="KW-0446">Lipid-binding</keyword>
<dbReference type="GO" id="GO:0006275">
    <property type="term" value="P:regulation of DNA replication"/>
    <property type="evidence" value="ECO:0007669"/>
    <property type="project" value="UniProtKB-UniRule"/>
</dbReference>
<dbReference type="GO" id="GO:0006270">
    <property type="term" value="P:DNA replication initiation"/>
    <property type="evidence" value="ECO:0007669"/>
    <property type="project" value="UniProtKB-UniRule"/>
</dbReference>
<comment type="subcellular location">
    <subcellularLocation>
        <location evidence="8">Cytoplasm</location>
    </subcellularLocation>
</comment>
<evidence type="ECO:0000259" key="12">
    <source>
        <dbReference type="SMART" id="SM00382"/>
    </source>
</evidence>
<dbReference type="InterPro" id="IPR018312">
    <property type="entry name" value="Chromosome_initiator_DnaA_CS"/>
</dbReference>
<dbReference type="InterPro" id="IPR013317">
    <property type="entry name" value="DnaA_dom"/>
</dbReference>
<evidence type="ECO:0000256" key="1">
    <source>
        <dbReference type="ARBA" id="ARBA00006583"/>
    </source>
</evidence>
<name>A0A7C1T1B5_UNCW3</name>
<comment type="similarity">
    <text evidence="1 8 11">Belongs to the DnaA family.</text>
</comment>
<comment type="caution">
    <text evidence="8">Lacks conserved residue(s) required for the propagation of feature annotation.</text>
</comment>
<dbReference type="Gene3D" id="1.10.8.60">
    <property type="match status" value="1"/>
</dbReference>
<feature type="region of interest" description="Domain I, interacts with DnaA modulators" evidence="8">
    <location>
        <begin position="1"/>
        <end position="101"/>
    </location>
</feature>
<dbReference type="InterPro" id="IPR001957">
    <property type="entry name" value="Chromosome_initiator_DnaA"/>
</dbReference>
<dbReference type="CDD" id="cd00009">
    <property type="entry name" value="AAA"/>
    <property type="match status" value="1"/>
</dbReference>
<evidence type="ECO:0000313" key="16">
    <source>
        <dbReference type="EMBL" id="HFJ54079.1"/>
    </source>
</evidence>
<comment type="caution">
    <text evidence="14">The sequence shown here is derived from an EMBL/GenBank/DDBJ whole genome shotgun (WGS) entry which is preliminary data.</text>
</comment>
<feature type="binding site" evidence="8">
    <location>
        <position position="159"/>
    </location>
    <ligand>
        <name>ATP</name>
        <dbReference type="ChEBI" id="CHEBI:30616"/>
    </ligand>
</feature>
<comment type="subunit">
    <text evidence="8">Oligomerizes as a right-handed, spiral filament on DNA at oriC.</text>
</comment>
<comment type="function">
    <text evidence="8 10">Plays an essential role in the initiation and regulation of chromosomal replication. ATP-DnaA binds to the origin of replication (oriC) to initiate formation of the DNA replication initiation complex once per cell cycle. Binds the DnaA box (a 9 base pair repeat at the origin) and separates the double-stranded (ds)DNA. Forms a right-handed helical filament on oriC DNA; dsDNA binds to the exterior of the filament while single-stranded (ss)DNA is stabiized in the filament's interior. The ATP-DnaA-oriC complex binds and stabilizes one strand of the AT-rich DNA unwinding element (DUE), permitting loading of DNA polymerase. After initiation quickly degrades to an ADP-DnaA complex that is not apt for DNA replication. Binds acidic phospholipids.</text>
</comment>
<dbReference type="Pfam" id="PF00308">
    <property type="entry name" value="Bac_DnaA"/>
    <property type="match status" value="1"/>
</dbReference>
<evidence type="ECO:0000256" key="3">
    <source>
        <dbReference type="ARBA" id="ARBA00022705"/>
    </source>
</evidence>
<dbReference type="InterPro" id="IPR010921">
    <property type="entry name" value="Trp_repressor/repl_initiator"/>
</dbReference>
<dbReference type="Gene3D" id="3.30.300.180">
    <property type="match status" value="1"/>
</dbReference>
<keyword evidence="2 8" id="KW-0963">Cytoplasm</keyword>
<dbReference type="InterPro" id="IPR003593">
    <property type="entry name" value="AAA+_ATPase"/>
</dbReference>
<evidence type="ECO:0000256" key="10">
    <source>
        <dbReference type="RuleBase" id="RU000577"/>
    </source>
</evidence>
<protein>
    <recommendedName>
        <fullName evidence="8 9">Chromosomal replication initiator protein DnaA</fullName>
    </recommendedName>
</protein>
<evidence type="ECO:0000259" key="13">
    <source>
        <dbReference type="SMART" id="SM00760"/>
    </source>
</evidence>
<dbReference type="InterPro" id="IPR020591">
    <property type="entry name" value="Chromosome_initiator_DnaA-like"/>
</dbReference>
<gene>
    <name evidence="8 14" type="primary">dnaA</name>
    <name evidence="15" type="ORF">ENP62_02450</name>
    <name evidence="14" type="ORF">ENP94_04480</name>
    <name evidence="16" type="ORF">ENS16_05265</name>
</gene>
<feature type="domain" description="Chromosomal replication initiator DnaA C-terminal" evidence="13">
    <location>
        <begin position="355"/>
        <end position="424"/>
    </location>
</feature>
<keyword evidence="5 8" id="KW-0067">ATP-binding</keyword>
<dbReference type="EMBL" id="DSTU01000007">
    <property type="protein sequence ID" value="HFJ54079.1"/>
    <property type="molecule type" value="Genomic_DNA"/>
</dbReference>
<dbReference type="PANTHER" id="PTHR30050:SF2">
    <property type="entry name" value="CHROMOSOMAL REPLICATION INITIATOR PROTEIN DNAA"/>
    <property type="match status" value="1"/>
</dbReference>
<accession>A0A7C1T1B5</accession>
<dbReference type="Gene3D" id="3.40.50.300">
    <property type="entry name" value="P-loop containing nucleotide triphosphate hydrolases"/>
    <property type="match status" value="1"/>
</dbReference>
<feature type="region of interest" description="Domain III, AAA+ region" evidence="8">
    <location>
        <begin position="112"/>
        <end position="328"/>
    </location>
</feature>
<evidence type="ECO:0000256" key="2">
    <source>
        <dbReference type="ARBA" id="ARBA00022490"/>
    </source>
</evidence>
<evidence type="ECO:0000256" key="6">
    <source>
        <dbReference type="ARBA" id="ARBA00023121"/>
    </source>
</evidence>